<dbReference type="SMART" id="SM00530">
    <property type="entry name" value="HTH_XRE"/>
    <property type="match status" value="1"/>
</dbReference>
<feature type="transmembrane region" description="Helical" evidence="2">
    <location>
        <begin position="188"/>
        <end position="209"/>
    </location>
</feature>
<keyword evidence="2" id="KW-0812">Transmembrane</keyword>
<protein>
    <submittedName>
        <fullName evidence="4">Helix-turn-helix transcriptional regulator</fullName>
    </submittedName>
</protein>
<evidence type="ECO:0000259" key="3">
    <source>
        <dbReference type="PROSITE" id="PS50943"/>
    </source>
</evidence>
<dbReference type="InterPro" id="IPR010982">
    <property type="entry name" value="Lambda_DNA-bd_dom_sf"/>
</dbReference>
<proteinExistence type="predicted"/>
<feature type="transmembrane region" description="Helical" evidence="2">
    <location>
        <begin position="314"/>
        <end position="339"/>
    </location>
</feature>
<dbReference type="InterPro" id="IPR001387">
    <property type="entry name" value="Cro/C1-type_HTH"/>
</dbReference>
<dbReference type="PANTHER" id="PTHR46558:SF4">
    <property type="entry name" value="DNA-BIDING PHAGE PROTEIN"/>
    <property type="match status" value="1"/>
</dbReference>
<name>A0A4T9T8T6_9ACTN</name>
<sequence>MSFRDNLQYLRATHSMTQEQLAMLLGVSRQSVTKWEAERSYPEMDKLLKMCQIFDCSLDDLVQGDLTAQAPTAAAKAKARAMRESAGGPPQDVCGYDEHMRRFSLQLALGCFSIVMGSALFCCIAGLGELWGNANLEALGMIPLFVGIGVGVGLLVIASFQHVEFQRSHPFLEDFYTAEDRRIAQQQFVWYLVGGLICIFAGVTVCVYFDNAPDVQQQVAASVLIGAVAVGAALIVRGSIMLGRLNIAGYNDAREQAIAESDLGKALAYEDTAALRTMYSDQQIRDLLGMPDASEEEVARARARLERRRRKSQLTGGLCGVIMVVATIVGLVMLLVPGYRSPMFWMAWVIGGLLCAVASIVVQTFVKDQPSE</sequence>
<dbReference type="Proteomes" id="UP000309454">
    <property type="component" value="Unassembled WGS sequence"/>
</dbReference>
<evidence type="ECO:0000313" key="4">
    <source>
        <dbReference type="EMBL" id="TJW11261.1"/>
    </source>
</evidence>
<feature type="transmembrane region" description="Helical" evidence="2">
    <location>
        <begin position="215"/>
        <end position="236"/>
    </location>
</feature>
<gene>
    <name evidence="4" type="ORF">E5982_03345</name>
</gene>
<dbReference type="GO" id="GO:0003677">
    <property type="term" value="F:DNA binding"/>
    <property type="evidence" value="ECO:0007669"/>
    <property type="project" value="UniProtKB-KW"/>
</dbReference>
<dbReference type="PANTHER" id="PTHR46558">
    <property type="entry name" value="TRACRIPTIONAL REGULATORY PROTEIN-RELATED-RELATED"/>
    <property type="match status" value="1"/>
</dbReference>
<keyword evidence="2" id="KW-1133">Transmembrane helix</keyword>
<reference evidence="4 5" key="1">
    <citation type="submission" date="2019-04" db="EMBL/GenBank/DDBJ databases">
        <title>Microbes associate with the intestines of laboratory mice.</title>
        <authorList>
            <person name="Navarre W."/>
            <person name="Wong E."/>
            <person name="Huang K.C."/>
            <person name="Tropini C."/>
            <person name="Ng K."/>
            <person name="Yu B."/>
        </authorList>
    </citation>
    <scope>NUCLEOTIDE SEQUENCE [LARGE SCALE GENOMIC DNA]</scope>
    <source>
        <strain evidence="4 5">NM48_B13</strain>
    </source>
</reference>
<evidence type="ECO:0000313" key="5">
    <source>
        <dbReference type="Proteomes" id="UP000309454"/>
    </source>
</evidence>
<feature type="transmembrane region" description="Helical" evidence="2">
    <location>
        <begin position="345"/>
        <end position="366"/>
    </location>
</feature>
<dbReference type="PROSITE" id="PS50943">
    <property type="entry name" value="HTH_CROC1"/>
    <property type="match status" value="1"/>
</dbReference>
<keyword evidence="1" id="KW-0238">DNA-binding</keyword>
<dbReference type="Gene3D" id="1.10.260.40">
    <property type="entry name" value="lambda repressor-like DNA-binding domains"/>
    <property type="match status" value="1"/>
</dbReference>
<comment type="caution">
    <text evidence="4">The sequence shown here is derived from an EMBL/GenBank/DDBJ whole genome shotgun (WGS) entry which is preliminary data.</text>
</comment>
<feature type="transmembrane region" description="Helical" evidence="2">
    <location>
        <begin position="107"/>
        <end position="127"/>
    </location>
</feature>
<evidence type="ECO:0000256" key="2">
    <source>
        <dbReference type="SAM" id="Phobius"/>
    </source>
</evidence>
<dbReference type="EMBL" id="SSTM01000002">
    <property type="protein sequence ID" value="TJW11261.1"/>
    <property type="molecule type" value="Genomic_DNA"/>
</dbReference>
<feature type="transmembrane region" description="Helical" evidence="2">
    <location>
        <begin position="139"/>
        <end position="160"/>
    </location>
</feature>
<keyword evidence="2" id="KW-0472">Membrane</keyword>
<evidence type="ECO:0000256" key="1">
    <source>
        <dbReference type="ARBA" id="ARBA00023125"/>
    </source>
</evidence>
<dbReference type="SUPFAM" id="SSF47413">
    <property type="entry name" value="lambda repressor-like DNA-binding domains"/>
    <property type="match status" value="1"/>
</dbReference>
<dbReference type="AlphaFoldDB" id="A0A4T9T8T6"/>
<dbReference type="CDD" id="cd00093">
    <property type="entry name" value="HTH_XRE"/>
    <property type="match status" value="1"/>
</dbReference>
<keyword evidence="5" id="KW-1185">Reference proteome</keyword>
<dbReference type="OrthoDB" id="9801008at2"/>
<accession>A0A4T9T8T6</accession>
<dbReference type="Pfam" id="PF01381">
    <property type="entry name" value="HTH_3"/>
    <property type="match status" value="1"/>
</dbReference>
<dbReference type="RefSeq" id="WP_136845455.1">
    <property type="nucleotide sequence ID" value="NZ_CANPEU010000004.1"/>
</dbReference>
<feature type="domain" description="HTH cro/C1-type" evidence="3">
    <location>
        <begin position="7"/>
        <end position="61"/>
    </location>
</feature>
<organism evidence="4 5">
    <name type="scientific">Parvibacter caecicola</name>
    <dbReference type="NCBI Taxonomy" id="747645"/>
    <lineage>
        <taxon>Bacteria</taxon>
        <taxon>Bacillati</taxon>
        <taxon>Actinomycetota</taxon>
        <taxon>Coriobacteriia</taxon>
        <taxon>Coriobacteriales</taxon>
        <taxon>Coriobacteriaceae</taxon>
        <taxon>Parvibacter</taxon>
    </lineage>
</organism>